<feature type="transmembrane region" description="Helical" evidence="8">
    <location>
        <begin position="150"/>
        <end position="178"/>
    </location>
</feature>
<dbReference type="RefSeq" id="WP_144246232.1">
    <property type="nucleotide sequence ID" value="NZ_VLPK01000001.1"/>
</dbReference>
<feature type="transmembrane region" description="Helical" evidence="8">
    <location>
        <begin position="321"/>
        <end position="344"/>
    </location>
</feature>
<evidence type="ECO:0000256" key="1">
    <source>
        <dbReference type="ARBA" id="ARBA00004651"/>
    </source>
</evidence>
<comment type="caution">
    <text evidence="10">The sequence shown here is derived from an EMBL/GenBank/DDBJ whole genome shotgun (WGS) entry which is preliminary data.</text>
</comment>
<evidence type="ECO:0000256" key="7">
    <source>
        <dbReference type="ARBA" id="ARBA00023136"/>
    </source>
</evidence>
<dbReference type="AlphaFoldDB" id="A0A556MRT5"/>
<keyword evidence="5 8" id="KW-0812">Transmembrane</keyword>
<gene>
    <name evidence="10" type="ORF">FO440_00270</name>
</gene>
<dbReference type="OrthoDB" id="9813729at2"/>
<feature type="transmembrane region" description="Helical" evidence="8">
    <location>
        <begin position="104"/>
        <end position="123"/>
    </location>
</feature>
<dbReference type="Pfam" id="PF13231">
    <property type="entry name" value="PMT_2"/>
    <property type="match status" value="1"/>
</dbReference>
<dbReference type="PANTHER" id="PTHR33908">
    <property type="entry name" value="MANNOSYLTRANSFERASE YKCB-RELATED"/>
    <property type="match status" value="1"/>
</dbReference>
<evidence type="ECO:0000259" key="9">
    <source>
        <dbReference type="Pfam" id="PF13231"/>
    </source>
</evidence>
<feature type="transmembrane region" description="Helical" evidence="8">
    <location>
        <begin position="16"/>
        <end position="34"/>
    </location>
</feature>
<accession>A0A556MRT5</accession>
<evidence type="ECO:0000256" key="5">
    <source>
        <dbReference type="ARBA" id="ARBA00022692"/>
    </source>
</evidence>
<dbReference type="PANTHER" id="PTHR33908:SF11">
    <property type="entry name" value="MEMBRANE PROTEIN"/>
    <property type="match status" value="1"/>
</dbReference>
<organism evidence="10 11">
    <name type="scientific">Mucilaginibacter corticis</name>
    <dbReference type="NCBI Taxonomy" id="2597670"/>
    <lineage>
        <taxon>Bacteria</taxon>
        <taxon>Pseudomonadati</taxon>
        <taxon>Bacteroidota</taxon>
        <taxon>Sphingobacteriia</taxon>
        <taxon>Sphingobacteriales</taxon>
        <taxon>Sphingobacteriaceae</taxon>
        <taxon>Mucilaginibacter</taxon>
    </lineage>
</organism>
<protein>
    <submittedName>
        <fullName evidence="10">Glycosyltransferase family 39 protein</fullName>
    </submittedName>
</protein>
<feature type="transmembrane region" description="Helical" evidence="8">
    <location>
        <begin position="291"/>
        <end position="309"/>
    </location>
</feature>
<evidence type="ECO:0000256" key="6">
    <source>
        <dbReference type="ARBA" id="ARBA00022989"/>
    </source>
</evidence>
<evidence type="ECO:0000256" key="2">
    <source>
        <dbReference type="ARBA" id="ARBA00022475"/>
    </source>
</evidence>
<dbReference type="EMBL" id="VLPK01000001">
    <property type="protein sequence ID" value="TSJ42661.1"/>
    <property type="molecule type" value="Genomic_DNA"/>
</dbReference>
<feature type="transmembrane region" description="Helical" evidence="8">
    <location>
        <begin position="76"/>
        <end position="97"/>
    </location>
</feature>
<name>A0A556MRT5_9SPHI</name>
<reference evidence="10 11" key="1">
    <citation type="submission" date="2019-07" db="EMBL/GenBank/DDBJ databases">
        <authorList>
            <person name="Huq M.A."/>
        </authorList>
    </citation>
    <scope>NUCLEOTIDE SEQUENCE [LARGE SCALE GENOMIC DNA]</scope>
    <source>
        <strain evidence="10 11">MAH-19</strain>
    </source>
</reference>
<keyword evidence="2" id="KW-1003">Cell membrane</keyword>
<evidence type="ECO:0000256" key="8">
    <source>
        <dbReference type="SAM" id="Phobius"/>
    </source>
</evidence>
<dbReference type="GO" id="GO:0005886">
    <property type="term" value="C:plasma membrane"/>
    <property type="evidence" value="ECO:0007669"/>
    <property type="project" value="UniProtKB-SubCell"/>
</dbReference>
<feature type="transmembrane region" description="Helical" evidence="8">
    <location>
        <begin position="190"/>
        <end position="210"/>
    </location>
</feature>
<keyword evidence="6 8" id="KW-1133">Transmembrane helix</keyword>
<keyword evidence="3" id="KW-0328">Glycosyltransferase</keyword>
<dbReference type="GO" id="GO:0016763">
    <property type="term" value="F:pentosyltransferase activity"/>
    <property type="evidence" value="ECO:0007669"/>
    <property type="project" value="TreeGrafter"/>
</dbReference>
<keyword evidence="11" id="KW-1185">Reference proteome</keyword>
<dbReference type="InterPro" id="IPR038731">
    <property type="entry name" value="RgtA/B/C-like"/>
</dbReference>
<dbReference type="InterPro" id="IPR050297">
    <property type="entry name" value="LipidA_mod_glycosyltrf_83"/>
</dbReference>
<feature type="transmembrane region" description="Helical" evidence="8">
    <location>
        <begin position="235"/>
        <end position="257"/>
    </location>
</feature>
<comment type="subcellular location">
    <subcellularLocation>
        <location evidence="1">Cell membrane</location>
        <topology evidence="1">Multi-pass membrane protein</topology>
    </subcellularLocation>
</comment>
<dbReference type="GO" id="GO:0009103">
    <property type="term" value="P:lipopolysaccharide biosynthetic process"/>
    <property type="evidence" value="ECO:0007669"/>
    <property type="project" value="UniProtKB-ARBA"/>
</dbReference>
<keyword evidence="7 8" id="KW-0472">Membrane</keyword>
<dbReference type="Proteomes" id="UP000318733">
    <property type="component" value="Unassembled WGS sequence"/>
</dbReference>
<evidence type="ECO:0000313" key="11">
    <source>
        <dbReference type="Proteomes" id="UP000318733"/>
    </source>
</evidence>
<sequence>MLSSSTQKAEQTNKPIWYFLLCWTILNAIQAYTLEVHADEAYYWMYSRFLDWGYFDHPPMVALFIRIGDSIMHNELGLRLMTVLTSTASIYVLWLILKKYAVNVWAFILVISGTFIFHIYGFTTTPDAPLFFSAVLFYYFYQKYIDEDSWTLALILGVVVAFMLYSKYHAVLLISFTVISNIKLLKRPTFWAIAIFAAILYIPHILWQAAHGYPSVNYHLYEQAVKIYNPENSYLYIPGQLLMAGPVIGWFVFYSAFTIKIKDAFIRCLLVNGIGTFAFFFFSTFRGEAQPHWTLIAFASLVMLALIRFKQLANVPKWFNTVAIINVAFIVTLRMGVLFAWPVITQIGQIKSYYGFKEWAGVIKQKAGDNYVIMENGFQNPSKYNYYTNSLKAFSYDSRYYRQTQYDIWPIEDDMQHKRAFYLTNINNPTITDSIKIKAGNWYGKWVNDVRTYQKITITTAQTHLNLLAGEETAIDLTIANPYPYTVDFSNKGAQNEVVMGACFFTIKGMMYARKSGDDFNSIVLKPGESTHYKFHMIVPETKGKYELMFSLRTTPFLGSKNSRIIDLEIK</sequence>
<evidence type="ECO:0000256" key="3">
    <source>
        <dbReference type="ARBA" id="ARBA00022676"/>
    </source>
</evidence>
<feature type="transmembrane region" description="Helical" evidence="8">
    <location>
        <begin position="264"/>
        <end position="285"/>
    </location>
</feature>
<evidence type="ECO:0000256" key="4">
    <source>
        <dbReference type="ARBA" id="ARBA00022679"/>
    </source>
</evidence>
<evidence type="ECO:0000313" key="10">
    <source>
        <dbReference type="EMBL" id="TSJ42661.1"/>
    </source>
</evidence>
<feature type="domain" description="Glycosyltransferase RgtA/B/C/D-like" evidence="9">
    <location>
        <begin position="56"/>
        <end position="207"/>
    </location>
</feature>
<proteinExistence type="predicted"/>
<keyword evidence="4 10" id="KW-0808">Transferase</keyword>